<dbReference type="Gene3D" id="3.40.50.300">
    <property type="entry name" value="P-loop containing nucleotide triphosphate hydrolases"/>
    <property type="match status" value="1"/>
</dbReference>
<dbReference type="FunFam" id="2.40.30.10:FF:000008">
    <property type="entry name" value="Translation initiation factor IF-2"/>
    <property type="match status" value="1"/>
</dbReference>
<evidence type="ECO:0000256" key="5">
    <source>
        <dbReference type="ARBA" id="ARBA00022540"/>
    </source>
</evidence>
<dbReference type="GO" id="GO:0003743">
    <property type="term" value="F:translation initiation factor activity"/>
    <property type="evidence" value="ECO:0007669"/>
    <property type="project" value="UniProtKB-UniRule"/>
</dbReference>
<keyword evidence="6 10" id="KW-0547">Nucleotide-binding</keyword>
<evidence type="ECO:0000256" key="1">
    <source>
        <dbReference type="ARBA" id="ARBA00004496"/>
    </source>
</evidence>
<feature type="region of interest" description="G-domain" evidence="10">
    <location>
        <begin position="202"/>
        <end position="350"/>
    </location>
</feature>
<gene>
    <name evidence="10 15" type="primary">infB</name>
    <name evidence="15" type="ORF">CLPU_5c01690</name>
</gene>
<keyword evidence="4 10" id="KW-0963">Cytoplasm</keyword>
<dbReference type="SUPFAM" id="SSF50447">
    <property type="entry name" value="Translation proteins"/>
    <property type="match status" value="2"/>
</dbReference>
<dbReference type="InterPro" id="IPR027417">
    <property type="entry name" value="P-loop_NTPase"/>
</dbReference>
<dbReference type="InterPro" id="IPR000178">
    <property type="entry name" value="TF_IF2_bacterial-like"/>
</dbReference>
<evidence type="ECO:0000256" key="4">
    <source>
        <dbReference type="ARBA" id="ARBA00022490"/>
    </source>
</evidence>
<dbReference type="Pfam" id="PF03144">
    <property type="entry name" value="GTP_EFTU_D2"/>
    <property type="match status" value="1"/>
</dbReference>
<comment type="function">
    <text evidence="9 10 11">One of the essential components for the initiation of protein synthesis. Protects formylmethionyl-tRNA from spontaneous hydrolysis and promotes its binding to the 30S ribosomal subunits. Also involved in the hydrolysis of GTP during the formation of the 70S ribosomal complex.</text>
</comment>
<dbReference type="FunFam" id="2.40.30.10:FF:000007">
    <property type="entry name" value="Translation initiation factor IF-2"/>
    <property type="match status" value="1"/>
</dbReference>
<evidence type="ECO:0000256" key="11">
    <source>
        <dbReference type="RuleBase" id="RU000644"/>
    </source>
</evidence>
<dbReference type="PATRIC" id="fig|1503.3.peg.2694"/>
<evidence type="ECO:0000256" key="6">
    <source>
        <dbReference type="ARBA" id="ARBA00022741"/>
    </source>
</evidence>
<dbReference type="InterPro" id="IPR004161">
    <property type="entry name" value="EFTu-like_2"/>
</dbReference>
<reference evidence="16" key="1">
    <citation type="submission" date="2015-07" db="EMBL/GenBank/DDBJ databases">
        <title>Draft genome sequence of the purine-degrading Gottschalkia purinilyticum DSM 1384 (formerly Clostridium purinilyticum).</title>
        <authorList>
            <person name="Poehlein A."/>
            <person name="Schiel-Bengelsdorf B."/>
            <person name="Bengelsdorf F.R."/>
            <person name="Daniel R."/>
            <person name="Duerre P."/>
        </authorList>
    </citation>
    <scope>NUCLEOTIDE SEQUENCE [LARGE SCALE GENOMIC DNA]</scope>
    <source>
        <strain evidence="16">DSM 1384</strain>
    </source>
</reference>
<dbReference type="NCBIfam" id="TIGR00487">
    <property type="entry name" value="IF-2"/>
    <property type="match status" value="1"/>
</dbReference>
<dbReference type="GO" id="GO:0005525">
    <property type="term" value="F:GTP binding"/>
    <property type="evidence" value="ECO:0007669"/>
    <property type="project" value="UniProtKB-KW"/>
</dbReference>
<feature type="binding site" evidence="10">
    <location>
        <begin position="308"/>
        <end position="311"/>
    </location>
    <ligand>
        <name>GTP</name>
        <dbReference type="ChEBI" id="CHEBI:37565"/>
    </ligand>
</feature>
<dbReference type="Proteomes" id="UP000037267">
    <property type="component" value="Unassembled WGS sequence"/>
</dbReference>
<sequence length="697" mass="76771">MLDDVSPVNNMGVYSLTKLRVYELAKELGLTSKDLMEKISELDLKVASHMSAIEDEEAELLRELLKDEVNNKENIENDSKELEEKLIKDNKNTTNKSTQVEENTIEKEESNTNKIEVEETIQVKELAEKMNISPNEVITKLISLGIMAGLNQDIDFDTASIIAAEFDYELVMPLSSSEEIEEKLIAELDYEDSPEDLVLRPPVVTVMGHVDHGKTSLLDAIRETSVTKKEAGGITQHIGASTVNVKNKEIVFLDTPGHEAFTSMRARGAQITDIAILVVAGDDGVMPQTVEALNHAKAADVPIIVAVNKMDKPEVNPDRVKQELTEHGLMPEEWGGDTIFVHVSALKKQGIDELLEMIALVSEMQELKANPNRNAVGTIIEAKLDKSRGPVATVLVQKGTLSIGDAVVSGSSYGRIRAMLDDKGKRVKKVGPSTPVEILGLSEVPNAGERLYMVDDDKKARDIAEKVRIKNRDEHLKATQKVSLDDLFERIQQGEVKDLNLIIKADVKGTTEAIKQSLVKLSTEEVKVNPIHIGVGAITESDIMLASASNAIVIGFNVRPTTSAIEVAKREQVDVRNYRVIYNAIEDIKAAIEGMLDPEYQEVVLGRAEVRATFKVPNAGTIAGVYVIQGKVTRNSSIRLLRDNVVIHEGSISSLKRFKDDVKEIQTNYEGGLGIDGYNDLKEGDVIEAYILEEVKK</sequence>
<comment type="subcellular location">
    <subcellularLocation>
        <location evidence="1 10 12">Cytoplasm</location>
    </subcellularLocation>
</comment>
<dbReference type="InterPro" id="IPR015760">
    <property type="entry name" value="TIF_IF2"/>
</dbReference>
<dbReference type="InterPro" id="IPR023115">
    <property type="entry name" value="TIF_IF2_dom3"/>
</dbReference>
<dbReference type="Pfam" id="PF22042">
    <property type="entry name" value="EF-G_D2"/>
    <property type="match status" value="1"/>
</dbReference>
<feature type="compositionally biased region" description="Basic and acidic residues" evidence="13">
    <location>
        <begin position="75"/>
        <end position="91"/>
    </location>
</feature>
<dbReference type="HAMAP" id="MF_00100_B">
    <property type="entry name" value="IF_2_B"/>
    <property type="match status" value="1"/>
</dbReference>
<dbReference type="PANTHER" id="PTHR43381">
    <property type="entry name" value="TRANSLATION INITIATION FACTOR IF-2-RELATED"/>
    <property type="match status" value="1"/>
</dbReference>
<dbReference type="Gene3D" id="3.40.50.10050">
    <property type="entry name" value="Translation initiation factor IF- 2, domain 3"/>
    <property type="match status" value="1"/>
</dbReference>
<accession>A0A0L0WBN9</accession>
<dbReference type="CDD" id="cd03702">
    <property type="entry name" value="IF2_mtIF2_II"/>
    <property type="match status" value="1"/>
</dbReference>
<comment type="caution">
    <text evidence="15">The sequence shown here is derived from an EMBL/GenBank/DDBJ whole genome shotgun (WGS) entry which is preliminary data.</text>
</comment>
<evidence type="ECO:0000256" key="9">
    <source>
        <dbReference type="ARBA" id="ARBA00025162"/>
    </source>
</evidence>
<feature type="binding site" evidence="10">
    <location>
        <begin position="208"/>
        <end position="215"/>
    </location>
    <ligand>
        <name>GTP</name>
        <dbReference type="ChEBI" id="CHEBI:37565"/>
    </ligand>
</feature>
<feature type="domain" description="Tr-type G" evidence="14">
    <location>
        <begin position="199"/>
        <end position="368"/>
    </location>
</feature>
<dbReference type="AlphaFoldDB" id="A0A0L0WBN9"/>
<dbReference type="InterPro" id="IPR005225">
    <property type="entry name" value="Small_GTP-bd"/>
</dbReference>
<dbReference type="FunFam" id="3.40.50.300:FF:000019">
    <property type="entry name" value="Translation initiation factor IF-2"/>
    <property type="match status" value="1"/>
</dbReference>
<dbReference type="Gene3D" id="2.40.30.10">
    <property type="entry name" value="Translation factors"/>
    <property type="match status" value="2"/>
</dbReference>
<proteinExistence type="inferred from homology"/>
<feature type="region of interest" description="Disordered" evidence="13">
    <location>
        <begin position="75"/>
        <end position="111"/>
    </location>
</feature>
<dbReference type="NCBIfam" id="TIGR00231">
    <property type="entry name" value="small_GTP"/>
    <property type="match status" value="1"/>
</dbReference>
<dbReference type="PROSITE" id="PS01176">
    <property type="entry name" value="IF2"/>
    <property type="match status" value="1"/>
</dbReference>
<dbReference type="FunFam" id="3.40.50.10050:FF:000001">
    <property type="entry name" value="Translation initiation factor IF-2"/>
    <property type="match status" value="1"/>
</dbReference>
<keyword evidence="7 10" id="KW-0648">Protein biosynthesis</keyword>
<dbReference type="InterPro" id="IPR000795">
    <property type="entry name" value="T_Tr_GTP-bd_dom"/>
</dbReference>
<dbReference type="Pfam" id="PF11987">
    <property type="entry name" value="IF-2"/>
    <property type="match status" value="1"/>
</dbReference>
<evidence type="ECO:0000313" key="16">
    <source>
        <dbReference type="Proteomes" id="UP000037267"/>
    </source>
</evidence>
<dbReference type="GO" id="GO:0003924">
    <property type="term" value="F:GTPase activity"/>
    <property type="evidence" value="ECO:0007669"/>
    <property type="project" value="UniProtKB-UniRule"/>
</dbReference>
<evidence type="ECO:0000256" key="10">
    <source>
        <dbReference type="HAMAP-Rule" id="MF_00100"/>
    </source>
</evidence>
<dbReference type="CDD" id="cd01887">
    <property type="entry name" value="IF2_eIF5B"/>
    <property type="match status" value="1"/>
</dbReference>
<dbReference type="InterPro" id="IPR036925">
    <property type="entry name" value="TIF_IF2_dom3_sf"/>
</dbReference>
<dbReference type="GO" id="GO:0005829">
    <property type="term" value="C:cytosol"/>
    <property type="evidence" value="ECO:0007669"/>
    <property type="project" value="TreeGrafter"/>
</dbReference>
<evidence type="ECO:0000256" key="8">
    <source>
        <dbReference type="ARBA" id="ARBA00023134"/>
    </source>
</evidence>
<dbReference type="Pfam" id="PF00009">
    <property type="entry name" value="GTP_EFTU"/>
    <property type="match status" value="1"/>
</dbReference>
<dbReference type="PANTHER" id="PTHR43381:SF5">
    <property type="entry name" value="TR-TYPE G DOMAIN-CONTAINING PROTEIN"/>
    <property type="match status" value="1"/>
</dbReference>
<dbReference type="InterPro" id="IPR053905">
    <property type="entry name" value="EF-G-like_DII"/>
</dbReference>
<evidence type="ECO:0000313" key="15">
    <source>
        <dbReference type="EMBL" id="KNF08862.1"/>
    </source>
</evidence>
<dbReference type="STRING" id="1503.CLPU_5c01690"/>
<evidence type="ECO:0000256" key="2">
    <source>
        <dbReference type="ARBA" id="ARBA00007733"/>
    </source>
</evidence>
<comment type="similarity">
    <text evidence="2 10 11">Belongs to the TRAFAC class translation factor GTPase superfamily. Classic translation factor GTPase family. IF-2 subfamily.</text>
</comment>
<dbReference type="Pfam" id="PF04760">
    <property type="entry name" value="IF2_N"/>
    <property type="match status" value="2"/>
</dbReference>
<feature type="compositionally biased region" description="Polar residues" evidence="13">
    <location>
        <begin position="92"/>
        <end position="102"/>
    </location>
</feature>
<keyword evidence="16" id="KW-1185">Reference proteome</keyword>
<dbReference type="PROSITE" id="PS51722">
    <property type="entry name" value="G_TR_2"/>
    <property type="match status" value="1"/>
</dbReference>
<organism evidence="15 16">
    <name type="scientific">Gottschalkia purinilytica</name>
    <name type="common">Clostridium purinilyticum</name>
    <dbReference type="NCBI Taxonomy" id="1503"/>
    <lineage>
        <taxon>Bacteria</taxon>
        <taxon>Bacillati</taxon>
        <taxon>Bacillota</taxon>
        <taxon>Tissierellia</taxon>
        <taxon>Tissierellales</taxon>
        <taxon>Gottschalkiaceae</taxon>
        <taxon>Gottschalkia</taxon>
    </lineage>
</organism>
<evidence type="ECO:0000256" key="13">
    <source>
        <dbReference type="SAM" id="MobiDB-lite"/>
    </source>
</evidence>
<evidence type="ECO:0000256" key="12">
    <source>
        <dbReference type="RuleBase" id="RU000645"/>
    </source>
</evidence>
<evidence type="ECO:0000256" key="7">
    <source>
        <dbReference type="ARBA" id="ARBA00022917"/>
    </source>
</evidence>
<evidence type="ECO:0000259" key="14">
    <source>
        <dbReference type="PROSITE" id="PS51722"/>
    </source>
</evidence>
<dbReference type="InterPro" id="IPR009000">
    <property type="entry name" value="Transl_B-barrel_sf"/>
</dbReference>
<evidence type="ECO:0000256" key="3">
    <source>
        <dbReference type="ARBA" id="ARBA00020675"/>
    </source>
</evidence>
<dbReference type="InterPro" id="IPR006847">
    <property type="entry name" value="IF2_N"/>
</dbReference>
<dbReference type="SUPFAM" id="SSF52540">
    <property type="entry name" value="P-loop containing nucleoside triphosphate hydrolases"/>
    <property type="match status" value="1"/>
</dbReference>
<dbReference type="Gene3D" id="1.10.10.2480">
    <property type="match status" value="1"/>
</dbReference>
<name>A0A0L0WBN9_GOTPU</name>
<dbReference type="EMBL" id="LGSS01000005">
    <property type="protein sequence ID" value="KNF08862.1"/>
    <property type="molecule type" value="Genomic_DNA"/>
</dbReference>
<protein>
    <recommendedName>
        <fullName evidence="3 10">Translation initiation factor IF-2</fullName>
    </recommendedName>
</protein>
<keyword evidence="5 10" id="KW-0396">Initiation factor</keyword>
<keyword evidence="8 10" id="KW-0342">GTP-binding</keyword>
<feature type="binding site" evidence="10">
    <location>
        <begin position="254"/>
        <end position="258"/>
    </location>
    <ligand>
        <name>GTP</name>
        <dbReference type="ChEBI" id="CHEBI:37565"/>
    </ligand>
</feature>
<dbReference type="SUPFAM" id="SSF52156">
    <property type="entry name" value="Initiation factor IF2/eIF5b, domain 3"/>
    <property type="match status" value="1"/>
</dbReference>
<dbReference type="CDD" id="cd03692">
    <property type="entry name" value="mtIF2_IVc"/>
    <property type="match status" value="1"/>
</dbReference>
<dbReference type="InterPro" id="IPR044145">
    <property type="entry name" value="IF2_II"/>
</dbReference>